<accession>I4ERB6</accession>
<keyword evidence="2" id="KW-1133">Transmembrane helix</keyword>
<evidence type="ECO:0000256" key="1">
    <source>
        <dbReference type="SAM" id="MobiDB-lite"/>
    </source>
</evidence>
<gene>
    <name evidence="3" type="ordered locus">MODMU_0471</name>
</gene>
<keyword evidence="4" id="KW-1185">Reference proteome</keyword>
<keyword evidence="2" id="KW-0472">Membrane</keyword>
<evidence type="ECO:0000313" key="3">
    <source>
        <dbReference type="EMBL" id="CCH85929.1"/>
    </source>
</evidence>
<evidence type="ECO:0000313" key="4">
    <source>
        <dbReference type="Proteomes" id="UP000006461"/>
    </source>
</evidence>
<proteinExistence type="predicted"/>
<organism evidence="3 4">
    <name type="scientific">Modestobacter italicus (strain DSM 44449 / CECT 9708 / BC 501)</name>
    <dbReference type="NCBI Taxonomy" id="2732864"/>
    <lineage>
        <taxon>Bacteria</taxon>
        <taxon>Bacillati</taxon>
        <taxon>Actinomycetota</taxon>
        <taxon>Actinomycetes</taxon>
        <taxon>Geodermatophilales</taxon>
        <taxon>Geodermatophilaceae</taxon>
        <taxon>Modestobacter</taxon>
    </lineage>
</organism>
<dbReference type="STRING" id="477641.MODMU_0471"/>
<name>I4ERB6_MODI5</name>
<feature type="region of interest" description="Disordered" evidence="1">
    <location>
        <begin position="32"/>
        <end position="65"/>
    </location>
</feature>
<protein>
    <submittedName>
        <fullName evidence="3">Uncharacterized protein</fullName>
    </submittedName>
</protein>
<dbReference type="KEGG" id="mmar:MODMU_0471"/>
<evidence type="ECO:0000256" key="2">
    <source>
        <dbReference type="SAM" id="Phobius"/>
    </source>
</evidence>
<dbReference type="AlphaFoldDB" id="I4ERB6"/>
<dbReference type="Proteomes" id="UP000006461">
    <property type="component" value="Chromosome"/>
</dbReference>
<sequence>MEWWGWLVVGWVALAVPLSFWLGAAATRVKRREREAAVPDPLGGDERTHPPVRPRSRRRAGTGQP</sequence>
<keyword evidence="2" id="KW-0812">Transmembrane</keyword>
<dbReference type="HOGENOM" id="CLU_2845038_0_0_11"/>
<dbReference type="EMBL" id="FO203431">
    <property type="protein sequence ID" value="CCH85929.1"/>
    <property type="molecule type" value="Genomic_DNA"/>
</dbReference>
<reference evidence="3 4" key="1">
    <citation type="journal article" date="2012" name="J. Bacteriol.">
        <title>Genome Sequence of Radiation-Resistant Modestobacter marinus Strain BC501, a Representative Actinobacterium That Thrives on Calcareous Stone Surfaces.</title>
        <authorList>
            <person name="Normand P."/>
            <person name="Gury J."/>
            <person name="Pujic P."/>
            <person name="Chouaia B."/>
            <person name="Crotti E."/>
            <person name="Brusetti L."/>
            <person name="Daffonchio D."/>
            <person name="Vacherie B."/>
            <person name="Barbe V."/>
            <person name="Medigue C."/>
            <person name="Calteau A."/>
            <person name="Ghodhbane-Gtari F."/>
            <person name="Essoussi I."/>
            <person name="Nouioui I."/>
            <person name="Abbassi-Ghozzi I."/>
            <person name="Gtari M."/>
        </authorList>
    </citation>
    <scope>NUCLEOTIDE SEQUENCE [LARGE SCALE GENOMIC DNA]</scope>
    <source>
        <strain evidence="4">BC 501</strain>
    </source>
</reference>
<feature type="compositionally biased region" description="Basic residues" evidence="1">
    <location>
        <begin position="50"/>
        <end position="65"/>
    </location>
</feature>
<feature type="transmembrane region" description="Helical" evidence="2">
    <location>
        <begin position="6"/>
        <end position="24"/>
    </location>
</feature>